<evidence type="ECO:0000313" key="2">
    <source>
        <dbReference type="EMBL" id="GKT43538.1"/>
    </source>
</evidence>
<dbReference type="Proteomes" id="UP001055115">
    <property type="component" value="Unassembled WGS sequence"/>
</dbReference>
<accession>A0AA37P0H3</accession>
<protein>
    <submittedName>
        <fullName evidence="2">Uncharacterized protein</fullName>
    </submittedName>
</protein>
<proteinExistence type="predicted"/>
<sequence length="98" mass="11427">MANKLEKNDVKELQPLFKKQYDAINATPSAVESRMKPWRQHREDVAEQRQEVAGNEPHEVGISRLADGFFPWPRARVPVEPETSWDDRQGEKEDEQRA</sequence>
<evidence type="ECO:0000313" key="3">
    <source>
        <dbReference type="Proteomes" id="UP001055115"/>
    </source>
</evidence>
<gene>
    <name evidence="2" type="ORF">ColSpa_03719</name>
</gene>
<feature type="compositionally biased region" description="Basic and acidic residues" evidence="1">
    <location>
        <begin position="85"/>
        <end position="98"/>
    </location>
</feature>
<name>A0AA37P0H3_9PEZI</name>
<dbReference type="AlphaFoldDB" id="A0AA37P0H3"/>
<evidence type="ECO:0000256" key="1">
    <source>
        <dbReference type="SAM" id="MobiDB-lite"/>
    </source>
</evidence>
<reference evidence="2 3" key="1">
    <citation type="submission" date="2022-03" db="EMBL/GenBank/DDBJ databases">
        <title>Genome data of Colletotrichum spp.</title>
        <authorList>
            <person name="Utami Y.D."/>
            <person name="Hiruma K."/>
        </authorList>
    </citation>
    <scope>NUCLEOTIDE SEQUENCE [LARGE SCALE GENOMIC DNA]</scope>
    <source>
        <strain evidence="2 3">MAFF 239500</strain>
    </source>
</reference>
<dbReference type="RefSeq" id="XP_049125888.1">
    <property type="nucleotide sequence ID" value="XM_049269931.1"/>
</dbReference>
<feature type="region of interest" description="Disordered" evidence="1">
    <location>
        <begin position="28"/>
        <end position="98"/>
    </location>
</feature>
<dbReference type="GeneID" id="73324521"/>
<feature type="compositionally biased region" description="Basic and acidic residues" evidence="1">
    <location>
        <begin position="40"/>
        <end position="61"/>
    </location>
</feature>
<dbReference type="EMBL" id="BQXU01000007">
    <property type="protein sequence ID" value="GKT43538.1"/>
    <property type="molecule type" value="Genomic_DNA"/>
</dbReference>
<organism evidence="2 3">
    <name type="scientific">Colletotrichum spaethianum</name>
    <dbReference type="NCBI Taxonomy" id="700344"/>
    <lineage>
        <taxon>Eukaryota</taxon>
        <taxon>Fungi</taxon>
        <taxon>Dikarya</taxon>
        <taxon>Ascomycota</taxon>
        <taxon>Pezizomycotina</taxon>
        <taxon>Sordariomycetes</taxon>
        <taxon>Hypocreomycetidae</taxon>
        <taxon>Glomerellales</taxon>
        <taxon>Glomerellaceae</taxon>
        <taxon>Colletotrichum</taxon>
        <taxon>Colletotrichum spaethianum species complex</taxon>
    </lineage>
</organism>
<comment type="caution">
    <text evidence="2">The sequence shown here is derived from an EMBL/GenBank/DDBJ whole genome shotgun (WGS) entry which is preliminary data.</text>
</comment>
<keyword evidence="3" id="KW-1185">Reference proteome</keyword>